<dbReference type="PANTHER" id="PTHR32332:SF34">
    <property type="entry name" value="2-NITROPROPANE DIOXYGENASE FAMILY, PUTATIVE-RELATED"/>
    <property type="match status" value="1"/>
</dbReference>
<keyword evidence="5" id="KW-1185">Reference proteome</keyword>
<gene>
    <name evidence="4" type="ORF">IWZ03DRAFT_100706</name>
</gene>
<proteinExistence type="predicted"/>
<evidence type="ECO:0000256" key="2">
    <source>
        <dbReference type="ARBA" id="ARBA00022643"/>
    </source>
</evidence>
<comment type="caution">
    <text evidence="4">The sequence shown here is derived from an EMBL/GenBank/DDBJ whole genome shotgun (WGS) entry which is preliminary data.</text>
</comment>
<dbReference type="Proteomes" id="UP001363622">
    <property type="component" value="Unassembled WGS sequence"/>
</dbReference>
<evidence type="ECO:0000256" key="1">
    <source>
        <dbReference type="ARBA" id="ARBA00022630"/>
    </source>
</evidence>
<evidence type="ECO:0000313" key="5">
    <source>
        <dbReference type="Proteomes" id="UP001363622"/>
    </source>
</evidence>
<keyword evidence="3" id="KW-0560">Oxidoreductase</keyword>
<dbReference type="Pfam" id="PF03060">
    <property type="entry name" value="NMO"/>
    <property type="match status" value="1"/>
</dbReference>
<keyword evidence="2" id="KW-0288">FMN</keyword>
<dbReference type="SUPFAM" id="SSF51412">
    <property type="entry name" value="Inosine monophosphate dehydrogenase (IMPDH)"/>
    <property type="match status" value="1"/>
</dbReference>
<dbReference type="InterPro" id="IPR013785">
    <property type="entry name" value="Aldolase_TIM"/>
</dbReference>
<accession>A0ABR1KVT1</accession>
<protein>
    <submittedName>
        <fullName evidence="4">2-nitropropane dioxygenase</fullName>
    </submittedName>
</protein>
<keyword evidence="4" id="KW-0223">Dioxygenase</keyword>
<dbReference type="CDD" id="cd04730">
    <property type="entry name" value="NPD_like"/>
    <property type="match status" value="1"/>
</dbReference>
<dbReference type="Gene3D" id="3.20.20.70">
    <property type="entry name" value="Aldolase class I"/>
    <property type="match status" value="1"/>
</dbReference>
<dbReference type="EMBL" id="JBBPHU010000002">
    <property type="protein sequence ID" value="KAK7521755.1"/>
    <property type="molecule type" value="Genomic_DNA"/>
</dbReference>
<name>A0ABR1KVT1_9PEZI</name>
<dbReference type="InterPro" id="IPR004136">
    <property type="entry name" value="NMO"/>
</dbReference>
<organism evidence="4 5">
    <name type="scientific">Phyllosticta citriasiana</name>
    <dbReference type="NCBI Taxonomy" id="595635"/>
    <lineage>
        <taxon>Eukaryota</taxon>
        <taxon>Fungi</taxon>
        <taxon>Dikarya</taxon>
        <taxon>Ascomycota</taxon>
        <taxon>Pezizomycotina</taxon>
        <taxon>Dothideomycetes</taxon>
        <taxon>Dothideomycetes incertae sedis</taxon>
        <taxon>Botryosphaeriales</taxon>
        <taxon>Phyllostictaceae</taxon>
        <taxon>Phyllosticta</taxon>
    </lineage>
</organism>
<reference evidence="4 5" key="1">
    <citation type="submission" date="2024-04" db="EMBL/GenBank/DDBJ databases">
        <title>Phyllosticta paracitricarpa is synonymous to the EU quarantine fungus P. citricarpa based on phylogenomic analyses.</title>
        <authorList>
            <consortium name="Lawrence Berkeley National Laboratory"/>
            <person name="Van Ingen-Buijs V.A."/>
            <person name="Van Westerhoven A.C."/>
            <person name="Haridas S."/>
            <person name="Skiadas P."/>
            <person name="Martin F."/>
            <person name="Groenewald J.Z."/>
            <person name="Crous P.W."/>
            <person name="Seidl M.F."/>
        </authorList>
    </citation>
    <scope>NUCLEOTIDE SEQUENCE [LARGE SCALE GENOMIC DNA]</scope>
    <source>
        <strain evidence="4 5">CBS 123371</strain>
    </source>
</reference>
<keyword evidence="1" id="KW-0285">Flavoprotein</keyword>
<sequence length="359" mass="37892">MTLAARLKAAYPWTLTPLVVGAPMRLIATVPLSIEISRAGGIGFLGAGSDTSTLDSDLETIHAHFTEKPLPNAPSPATRILPVGVGFLNWGANLEAAVAAVSRHPPAAVWFFAPRSTNDLVTWTTKIREATAGRTQIWVQVGTVANAVAVTRACRPHVLVVQGTDAGGHGLAQGASIVALLPEVVDAIDSLDMHDHEKPILVAAGGIADGRGAAAALALGAEGVVMGTRFLASHEANIADGYRNEVLRASDGGRTTMRTSVYDQLRGTTDWPPGYNARGVLNRSWVDAENGMGWEENMKLYQEAVSLGDKGWGPEGRMTTYAGTAVGLVKEVKKAGDIVEEVRSATKEVLQRSSAKLFE</sequence>
<dbReference type="PANTHER" id="PTHR32332">
    <property type="entry name" value="2-NITROPROPANE DIOXYGENASE"/>
    <property type="match status" value="1"/>
</dbReference>
<evidence type="ECO:0000313" key="4">
    <source>
        <dbReference type="EMBL" id="KAK7521755.1"/>
    </source>
</evidence>
<dbReference type="GO" id="GO:0051213">
    <property type="term" value="F:dioxygenase activity"/>
    <property type="evidence" value="ECO:0007669"/>
    <property type="project" value="UniProtKB-KW"/>
</dbReference>
<evidence type="ECO:0000256" key="3">
    <source>
        <dbReference type="ARBA" id="ARBA00023002"/>
    </source>
</evidence>